<dbReference type="EMBL" id="FUZV01000001">
    <property type="protein sequence ID" value="SKC65473.1"/>
    <property type="molecule type" value="Genomic_DNA"/>
</dbReference>
<evidence type="ECO:0000313" key="1">
    <source>
        <dbReference type="EMBL" id="SKC65473.1"/>
    </source>
</evidence>
<dbReference type="RefSeq" id="WP_139381481.1">
    <property type="nucleotide sequence ID" value="NZ_BMCL01000002.1"/>
</dbReference>
<organism evidence="1 2">
    <name type="scientific">Pseudoxanthomonas indica</name>
    <dbReference type="NCBI Taxonomy" id="428993"/>
    <lineage>
        <taxon>Bacteria</taxon>
        <taxon>Pseudomonadati</taxon>
        <taxon>Pseudomonadota</taxon>
        <taxon>Gammaproteobacteria</taxon>
        <taxon>Lysobacterales</taxon>
        <taxon>Lysobacteraceae</taxon>
        <taxon>Pseudoxanthomonas</taxon>
    </lineage>
</organism>
<dbReference type="Proteomes" id="UP000190341">
    <property type="component" value="Unassembled WGS sequence"/>
</dbReference>
<dbReference type="AlphaFoldDB" id="A0A1T5KP85"/>
<keyword evidence="2" id="KW-1185">Reference proteome</keyword>
<evidence type="ECO:0000313" key="2">
    <source>
        <dbReference type="Proteomes" id="UP000190341"/>
    </source>
</evidence>
<accession>A0A1T5KP85</accession>
<name>A0A1T5KP85_9GAMM</name>
<sequence>MKPRTSMMLLLGVVIAAMAVWHVVDERAPFRSRSAGADALAATHDPQIANGEQDATDGFAVGALGATQEQVAADVAVAAAGPATRFHPRPLSADNQQRVDAALAQLQGPDAPTSDFVKRITDRLANETPDVDWGRRVQMDLEDDFAKRASVLHNLEIADAQCAQSVCALYAVAPGDNPQAPGADWQRFMSDTFGQPQRRNQLTPQMTSVMVIDGRVVYVTFVERK</sequence>
<protein>
    <submittedName>
        <fullName evidence="1">Uncharacterized protein</fullName>
    </submittedName>
</protein>
<proteinExistence type="predicted"/>
<reference evidence="1 2" key="1">
    <citation type="submission" date="2017-02" db="EMBL/GenBank/DDBJ databases">
        <authorList>
            <person name="Peterson S.W."/>
        </authorList>
    </citation>
    <scope>NUCLEOTIDE SEQUENCE [LARGE SCALE GENOMIC DNA]</scope>
    <source>
        <strain evidence="1 2">P15</strain>
    </source>
</reference>
<gene>
    <name evidence="1" type="ORF">SAMN06296058_1879</name>
</gene>